<dbReference type="AlphaFoldDB" id="A0AAI8FLN5"/>
<evidence type="ECO:0000313" key="2">
    <source>
        <dbReference type="Proteomes" id="UP000029424"/>
    </source>
</evidence>
<organism evidence="1 2">
    <name type="scientific">Burkholderia oklahomensis</name>
    <dbReference type="NCBI Taxonomy" id="342113"/>
    <lineage>
        <taxon>Bacteria</taxon>
        <taxon>Pseudomonadati</taxon>
        <taxon>Pseudomonadota</taxon>
        <taxon>Betaproteobacteria</taxon>
        <taxon>Burkholderiales</taxon>
        <taxon>Burkholderiaceae</taxon>
        <taxon>Burkholderia</taxon>
        <taxon>pseudomallei group</taxon>
    </lineage>
</organism>
<accession>A0AAI8FLN5</accession>
<sequence length="103" mass="11760">MTSNVRETSIDCLHRAVSCVTKSVFNFPEYRSFENVIRKEVLVHRLAVKPCDSRSGLEAAIWIGTARKVFARRIYDNQVRRYLDLPMQCGHGALHQETVGIPV</sequence>
<keyword evidence="2" id="KW-1185">Reference proteome</keyword>
<reference evidence="1 2" key="1">
    <citation type="submission" date="2014-06" db="EMBL/GenBank/DDBJ databases">
        <authorList>
            <person name="Bishop-Lilly K.A."/>
            <person name="Broomall S.M."/>
            <person name="Chain P.S."/>
            <person name="Chertkov O."/>
            <person name="Coyne S.R."/>
            <person name="Daligault H.E."/>
            <person name="Davenport K.W."/>
            <person name="Erkkila T."/>
            <person name="Frey K.G."/>
            <person name="Gibbons H.S."/>
            <person name="Gu W."/>
            <person name="Jaissle J."/>
            <person name="Johnson S.L."/>
            <person name="Koroleva G.I."/>
            <person name="Ladner J.T."/>
            <person name="Lo C.-C."/>
            <person name="Minogue T.D."/>
            <person name="Munk C."/>
            <person name="Palacios G.F."/>
            <person name="Redden C.L."/>
            <person name="Rosenzweig C.N."/>
            <person name="Scholz M.B."/>
            <person name="Teshima H."/>
            <person name="Xu Y."/>
        </authorList>
    </citation>
    <scope>NUCLEOTIDE SEQUENCE [LARGE SCALE GENOMIC DNA]</scope>
    <source>
        <strain evidence="1 2">EO147</strain>
    </source>
</reference>
<evidence type="ECO:0000313" key="1">
    <source>
        <dbReference type="EMBL" id="AIO65686.1"/>
    </source>
</evidence>
<name>A0AAI8FLN5_9BURK</name>
<dbReference type="KEGG" id="bok:DM82_1102"/>
<protein>
    <submittedName>
        <fullName evidence="1">Uncharacterized protein</fullName>
    </submittedName>
</protein>
<dbReference type="Proteomes" id="UP000029424">
    <property type="component" value="Chromosome 1"/>
</dbReference>
<gene>
    <name evidence="1" type="ORF">DM82_1102</name>
</gene>
<proteinExistence type="predicted"/>
<dbReference type="EMBL" id="CP008726">
    <property type="protein sequence ID" value="AIO65686.1"/>
    <property type="molecule type" value="Genomic_DNA"/>
</dbReference>